<dbReference type="PROSITE" id="PS50811">
    <property type="entry name" value="WRKY"/>
    <property type="match status" value="1"/>
</dbReference>
<feature type="compositionally biased region" description="Low complexity" evidence="6">
    <location>
        <begin position="119"/>
        <end position="128"/>
    </location>
</feature>
<evidence type="ECO:0000256" key="2">
    <source>
        <dbReference type="ARBA" id="ARBA00023015"/>
    </source>
</evidence>
<feature type="compositionally biased region" description="Basic and acidic residues" evidence="6">
    <location>
        <begin position="134"/>
        <end position="143"/>
    </location>
</feature>
<dbReference type="SMR" id="A0A2P6Q5A4"/>
<feature type="compositionally biased region" description="Basic and acidic residues" evidence="6">
    <location>
        <begin position="77"/>
        <end position="93"/>
    </location>
</feature>
<dbReference type="SUPFAM" id="SSF118290">
    <property type="entry name" value="WRKY DNA-binding domain"/>
    <property type="match status" value="1"/>
</dbReference>
<comment type="caution">
    <text evidence="8">The sequence shown here is derived from an EMBL/GenBank/DDBJ whole genome shotgun (WGS) entry which is preliminary data.</text>
</comment>
<dbReference type="Pfam" id="PF03106">
    <property type="entry name" value="WRKY"/>
    <property type="match status" value="1"/>
</dbReference>
<dbReference type="InterPro" id="IPR036576">
    <property type="entry name" value="WRKY_dom_sf"/>
</dbReference>
<keyword evidence="5" id="KW-0539">Nucleus</keyword>
<dbReference type="SMART" id="SM00774">
    <property type="entry name" value="WRKY"/>
    <property type="match status" value="1"/>
</dbReference>
<dbReference type="InterPro" id="IPR003657">
    <property type="entry name" value="WRKY_dom"/>
</dbReference>
<name>A0A2P6Q5A4_ROSCH</name>
<dbReference type="OrthoDB" id="1936515at2759"/>
<dbReference type="InterPro" id="IPR044810">
    <property type="entry name" value="WRKY_plant"/>
</dbReference>
<dbReference type="Gramene" id="PRQ29367">
    <property type="protein sequence ID" value="PRQ29367"/>
    <property type="gene ID" value="RchiOBHm_Chr5g0013131"/>
</dbReference>
<accession>A0A2P6Q5A4</accession>
<dbReference type="FunFam" id="2.20.25.80:FF:000003">
    <property type="entry name" value="WRKY transcription factor 57"/>
    <property type="match status" value="1"/>
</dbReference>
<gene>
    <name evidence="8" type="ORF">RchiOBHm_Chr5g0013131</name>
</gene>
<dbReference type="GO" id="GO:0043565">
    <property type="term" value="F:sequence-specific DNA binding"/>
    <property type="evidence" value="ECO:0007669"/>
    <property type="project" value="InterPro"/>
</dbReference>
<keyword evidence="2" id="KW-0805">Transcription regulation</keyword>
<evidence type="ECO:0000256" key="5">
    <source>
        <dbReference type="ARBA" id="ARBA00023242"/>
    </source>
</evidence>
<keyword evidence="3" id="KW-0238">DNA-binding</keyword>
<evidence type="ECO:0000256" key="1">
    <source>
        <dbReference type="ARBA" id="ARBA00004123"/>
    </source>
</evidence>
<dbReference type="GO" id="GO:0003700">
    <property type="term" value="F:DNA-binding transcription factor activity"/>
    <property type="evidence" value="ECO:0007669"/>
    <property type="project" value="InterPro"/>
</dbReference>
<keyword evidence="9" id="KW-1185">Reference proteome</keyword>
<feature type="compositionally biased region" description="Basic residues" evidence="6">
    <location>
        <begin position="160"/>
        <end position="173"/>
    </location>
</feature>
<dbReference type="PANTHER" id="PTHR31221">
    <property type="entry name" value="WRKY TRANSCRIPTION FACTOR PROTEIN 1-RELATED"/>
    <property type="match status" value="1"/>
</dbReference>
<comment type="subcellular location">
    <subcellularLocation>
        <location evidence="1">Nucleus</location>
    </subcellularLocation>
</comment>
<feature type="domain" description="WRKY" evidence="7">
    <location>
        <begin position="186"/>
        <end position="251"/>
    </location>
</feature>
<protein>
    <submittedName>
        <fullName evidence="8">Putative transcription factor WRKY family</fullName>
    </submittedName>
</protein>
<dbReference type="OMA" id="ITQHELH"/>
<dbReference type="PANTHER" id="PTHR31221:SF320">
    <property type="entry name" value="WRKY TRANSCRIPTION FACTOR 20"/>
    <property type="match status" value="1"/>
</dbReference>
<dbReference type="Gene3D" id="2.20.25.80">
    <property type="entry name" value="WRKY domain"/>
    <property type="match status" value="1"/>
</dbReference>
<dbReference type="STRING" id="74649.A0A2P6Q5A4"/>
<evidence type="ECO:0000259" key="7">
    <source>
        <dbReference type="PROSITE" id="PS50811"/>
    </source>
</evidence>
<evidence type="ECO:0000256" key="6">
    <source>
        <dbReference type="SAM" id="MobiDB-lite"/>
    </source>
</evidence>
<keyword evidence="4" id="KW-0804">Transcription</keyword>
<proteinExistence type="predicted"/>
<dbReference type="AlphaFoldDB" id="A0A2P6Q5A4"/>
<dbReference type="Proteomes" id="UP000238479">
    <property type="component" value="Chromosome 5"/>
</dbReference>
<sequence length="353" mass="38874">MSDHHHEPKDLYYHDLFQYDHGQLNGGMIMNNPKVSGSSSPAYNNLLQGFDVPSYMNTSFTEYNSLATAFGLSSSPSDHEVFSSIDEGSHQKPVDNLGYLGGGGGHVSSDGEVHVTPNSSVSSSSAEAGAEEDSGNKSKKDRQQPQPKGSSEEGGDVHSPKKSSKIVKKKGEKKQREPRFAFMTKSEVDHLEDGYRWRKYGQKAVKNSPYPRSYYRCTTQKCGVKKRVERSFEDPSTVITTYEGQHNHPIPATLRGSININAAHHHHALFSPSSMYASAAPTTSSSGPSFPQEYLFQMATPQMMMRNDGGGAGPGGIYSSRNVNFPQQYHQLPADQYGLLQDVVPSMFFKHEP</sequence>
<feature type="region of interest" description="Disordered" evidence="6">
    <location>
        <begin position="73"/>
        <end position="181"/>
    </location>
</feature>
<evidence type="ECO:0000313" key="8">
    <source>
        <dbReference type="EMBL" id="PRQ29367.1"/>
    </source>
</evidence>
<evidence type="ECO:0000313" key="9">
    <source>
        <dbReference type="Proteomes" id="UP000238479"/>
    </source>
</evidence>
<reference evidence="8 9" key="1">
    <citation type="journal article" date="2018" name="Nat. Genet.">
        <title>The Rosa genome provides new insights in the design of modern roses.</title>
        <authorList>
            <person name="Bendahmane M."/>
        </authorList>
    </citation>
    <scope>NUCLEOTIDE SEQUENCE [LARGE SCALE GENOMIC DNA]</scope>
    <source>
        <strain evidence="9">cv. Old Blush</strain>
    </source>
</reference>
<evidence type="ECO:0000256" key="3">
    <source>
        <dbReference type="ARBA" id="ARBA00023125"/>
    </source>
</evidence>
<evidence type="ECO:0000256" key="4">
    <source>
        <dbReference type="ARBA" id="ARBA00023163"/>
    </source>
</evidence>
<organism evidence="8 9">
    <name type="scientific">Rosa chinensis</name>
    <name type="common">China rose</name>
    <dbReference type="NCBI Taxonomy" id="74649"/>
    <lineage>
        <taxon>Eukaryota</taxon>
        <taxon>Viridiplantae</taxon>
        <taxon>Streptophyta</taxon>
        <taxon>Embryophyta</taxon>
        <taxon>Tracheophyta</taxon>
        <taxon>Spermatophyta</taxon>
        <taxon>Magnoliopsida</taxon>
        <taxon>eudicotyledons</taxon>
        <taxon>Gunneridae</taxon>
        <taxon>Pentapetalae</taxon>
        <taxon>rosids</taxon>
        <taxon>fabids</taxon>
        <taxon>Rosales</taxon>
        <taxon>Rosaceae</taxon>
        <taxon>Rosoideae</taxon>
        <taxon>Rosoideae incertae sedis</taxon>
        <taxon>Rosa</taxon>
    </lineage>
</organism>
<dbReference type="EMBL" id="PDCK01000043">
    <property type="protein sequence ID" value="PRQ29367.1"/>
    <property type="molecule type" value="Genomic_DNA"/>
</dbReference>
<dbReference type="GO" id="GO:0005634">
    <property type="term" value="C:nucleus"/>
    <property type="evidence" value="ECO:0007669"/>
    <property type="project" value="UniProtKB-SubCell"/>
</dbReference>